<dbReference type="EMBL" id="CP157390">
    <property type="protein sequence ID" value="XBM48693.1"/>
    <property type="molecule type" value="Genomic_DNA"/>
</dbReference>
<dbReference type="RefSeq" id="WP_348788637.1">
    <property type="nucleotide sequence ID" value="NZ_CP157390.1"/>
</dbReference>
<proteinExistence type="predicted"/>
<reference evidence="4" key="1">
    <citation type="submission" date="2024-05" db="EMBL/GenBank/DDBJ databases">
        <title>The Natural Products Discovery Center: Release of the First 8490 Sequenced Strains for Exploring Actinobacteria Biosynthetic Diversity.</title>
        <authorList>
            <person name="Kalkreuter E."/>
            <person name="Kautsar S.A."/>
            <person name="Yang D."/>
            <person name="Bader C.D."/>
            <person name="Teijaro C.N."/>
            <person name="Fluegel L."/>
            <person name="Davis C.M."/>
            <person name="Simpson J.R."/>
            <person name="Lauterbach L."/>
            <person name="Steele A.D."/>
            <person name="Gui C."/>
            <person name="Meng S."/>
            <person name="Li G."/>
            <person name="Viehrig K."/>
            <person name="Ye F."/>
            <person name="Su P."/>
            <person name="Kiefer A.F."/>
            <person name="Nichols A."/>
            <person name="Cepeda A.J."/>
            <person name="Yan W."/>
            <person name="Fan B."/>
            <person name="Jiang Y."/>
            <person name="Adhikari A."/>
            <person name="Zheng C.-J."/>
            <person name="Schuster L."/>
            <person name="Cowan T.M."/>
            <person name="Smanski M.J."/>
            <person name="Chevrette M.G."/>
            <person name="de Carvalho L.P.S."/>
            <person name="Shen B."/>
        </authorList>
    </citation>
    <scope>NUCLEOTIDE SEQUENCE</scope>
    <source>
        <strain evidence="4">NPDC080035</strain>
    </source>
</reference>
<evidence type="ECO:0008006" key="5">
    <source>
        <dbReference type="Google" id="ProtNLM"/>
    </source>
</evidence>
<evidence type="ECO:0000313" key="4">
    <source>
        <dbReference type="EMBL" id="XBM48693.1"/>
    </source>
</evidence>
<keyword evidence="2" id="KW-0812">Transmembrane</keyword>
<keyword evidence="2" id="KW-1133">Transmembrane helix</keyword>
<feature type="chain" id="PRO_5043616290" description="Gram-positive cocci surface proteins LPxTG domain-containing protein" evidence="3">
    <location>
        <begin position="31"/>
        <end position="500"/>
    </location>
</feature>
<keyword evidence="3" id="KW-0732">Signal</keyword>
<feature type="region of interest" description="Disordered" evidence="1">
    <location>
        <begin position="481"/>
        <end position="500"/>
    </location>
</feature>
<feature type="transmembrane region" description="Helical" evidence="2">
    <location>
        <begin position="455"/>
        <end position="475"/>
    </location>
</feature>
<evidence type="ECO:0000256" key="3">
    <source>
        <dbReference type="SAM" id="SignalP"/>
    </source>
</evidence>
<protein>
    <recommendedName>
        <fullName evidence="5">Gram-positive cocci surface proteins LPxTG domain-containing protein</fullName>
    </recommendedName>
</protein>
<accession>A0AAU7GF58</accession>
<organism evidence="4">
    <name type="scientific">Leifsonia sp. NPDC080035</name>
    <dbReference type="NCBI Taxonomy" id="3143936"/>
    <lineage>
        <taxon>Bacteria</taxon>
        <taxon>Bacillati</taxon>
        <taxon>Actinomycetota</taxon>
        <taxon>Actinomycetes</taxon>
        <taxon>Micrococcales</taxon>
        <taxon>Microbacteriaceae</taxon>
        <taxon>Leifsonia</taxon>
    </lineage>
</organism>
<feature type="signal peptide" evidence="3">
    <location>
        <begin position="1"/>
        <end position="30"/>
    </location>
</feature>
<sequence>MTNRTRHLLTSIALAGLAVFLAVVNGVAGAAPAHALSGNGHGPGYLSSDGWWLGTYRLDDGTQGFCLNAGKESPTGHVLDYRDGAALGWYTPAQSAQLAYISRTWAGTSDRLTAAAGQIATWLVAGLGGHTAEEVAARAEGDAGAVLARARQMADEAGRLASTGVHADLVLELAETGAGRLRVELTVDRLSGAEHLKPGAHRAHVTLDGATFEDGTSVADVPSGTDIAIVPTGQDPTVSVSAAATFRALPYGPTIKVAVPRDDAQAVLIAVPATAEAHGDATVSGPSPLPFQPRVETVTSTATAEPGARVADRLTVSVDTGEGLLPSWGVHETEEGLSPVEAVVESTLHGPFAERVQEAPAVPEGAPEACAVETIVTGPGEYETPACELAAAGYYVWTERIRPERTPPDAGGQRLRPWQSAFGVASEVTLAAAPASVSLPSSGPTELAATGASDAVLPAGLAAASALGGTGLVFLGRRRRARRQTPRRATFVPLDEGSRR</sequence>
<evidence type="ECO:0000256" key="1">
    <source>
        <dbReference type="SAM" id="MobiDB-lite"/>
    </source>
</evidence>
<name>A0AAU7GF58_9MICO</name>
<keyword evidence="2" id="KW-0472">Membrane</keyword>
<dbReference type="AlphaFoldDB" id="A0AAU7GF58"/>
<evidence type="ECO:0000256" key="2">
    <source>
        <dbReference type="SAM" id="Phobius"/>
    </source>
</evidence>
<gene>
    <name evidence="4" type="ORF">AAME72_02275</name>
</gene>